<feature type="region of interest" description="Disordered" evidence="1">
    <location>
        <begin position="1"/>
        <end position="25"/>
    </location>
</feature>
<keyword evidence="2" id="KW-0812">Transmembrane</keyword>
<evidence type="ECO:0000256" key="2">
    <source>
        <dbReference type="SAM" id="Phobius"/>
    </source>
</evidence>
<keyword evidence="2" id="KW-0472">Membrane</keyword>
<keyword evidence="2" id="KW-1133">Transmembrane helix</keyword>
<evidence type="ECO:0000313" key="3">
    <source>
        <dbReference type="EMBL" id="AAL55799.1"/>
    </source>
</evidence>
<organism evidence="3">
    <name type="scientific">Homo sapiens</name>
    <name type="common">Human</name>
    <dbReference type="NCBI Taxonomy" id="9606"/>
    <lineage>
        <taxon>Eukaryota</taxon>
        <taxon>Metazoa</taxon>
        <taxon>Chordata</taxon>
        <taxon>Craniata</taxon>
        <taxon>Vertebrata</taxon>
        <taxon>Euteleostomi</taxon>
        <taxon>Mammalia</taxon>
        <taxon>Eutheria</taxon>
        <taxon>Euarchontoglires</taxon>
        <taxon>Primates</taxon>
        <taxon>Haplorrhini</taxon>
        <taxon>Catarrhini</taxon>
        <taxon>Hominidae</taxon>
        <taxon>Homo</taxon>
    </lineage>
</organism>
<protein>
    <submittedName>
        <fullName evidence="3">Uncharacterized protein</fullName>
    </submittedName>
</protein>
<reference evidence="3" key="1">
    <citation type="submission" date="2000-07" db="EMBL/GenBank/DDBJ databases">
        <title>Novel human cDNA clones with function of inhibiting cancer cell growth.</title>
        <authorList>
            <person name="Zhou X.M."/>
            <person name="Zhang P.P."/>
            <person name="Jiang H.Q."/>
            <person name="Huang Y."/>
            <person name="Qin W.X."/>
            <person name="Zhao X.T."/>
            <person name="Wan D.F."/>
            <person name="Gu J.R."/>
        </authorList>
    </citation>
    <scope>NUCLEOTIDE SEQUENCE</scope>
</reference>
<feature type="transmembrane region" description="Helical" evidence="2">
    <location>
        <begin position="55"/>
        <end position="76"/>
    </location>
</feature>
<accession>Q8WYY0</accession>
<dbReference type="AlphaFoldDB" id="Q8WYY0"/>
<sequence length="131" mass="13879">MSREGRAPASVGGTQGPASPSLSLGDWRTGGGVWLGGWRTGGGVWQPDSWRTGGGVWWLAGYVFLVLLSDAWKIVLRGQGSSRDPRALGSCRGLGGRLLSAHELLKMERRAGVVAHPYNPSTLGGRGERII</sequence>
<name>Q8WYY0_HUMAN</name>
<dbReference type="EMBL" id="AF289615">
    <property type="protein sequence ID" value="AAL55799.1"/>
    <property type="molecule type" value="mRNA"/>
</dbReference>
<evidence type="ECO:0000256" key="1">
    <source>
        <dbReference type="SAM" id="MobiDB-lite"/>
    </source>
</evidence>
<proteinExistence type="evidence at transcript level"/>